<evidence type="ECO:0000256" key="6">
    <source>
        <dbReference type="ARBA" id="ARBA00022692"/>
    </source>
</evidence>
<evidence type="ECO:0000256" key="8">
    <source>
        <dbReference type="ARBA" id="ARBA00022989"/>
    </source>
</evidence>
<evidence type="ECO:0000256" key="3">
    <source>
        <dbReference type="ARBA" id="ARBA00012438"/>
    </source>
</evidence>
<dbReference type="EMBL" id="ADOU02000004">
    <property type="protein sequence ID" value="KGJ71256.1"/>
    <property type="molecule type" value="Genomic_DNA"/>
</dbReference>
<reference evidence="14 15" key="1">
    <citation type="journal article" date="2014" name="BMC Genomics">
        <title>Comparative genomics of Bradyrhizobium japonicum CPAC 15 and Bradyrhizobium diazoefficiens CPAC 7: elite model strains for understanding symbiotic performance with soybean.</title>
        <authorList>
            <person name="Siqueira A.F."/>
            <person name="Ormeno-Orrillo E."/>
            <person name="Souza R.C."/>
            <person name="Rodrigues E.P."/>
            <person name="Almeida L.G."/>
            <person name="Barcellos F.G."/>
            <person name="Batista J.S."/>
            <person name="Nakatami A.S."/>
            <person name="Martinez-Romero E."/>
            <person name="Vasconcelos A.T."/>
            <person name="Hungria M."/>
        </authorList>
    </citation>
    <scope>NUCLEOTIDE SEQUENCE [LARGE SCALE GENOMIC DNA]</scope>
    <source>
        <strain evidence="14 15">SEMIA 5080</strain>
    </source>
</reference>
<keyword evidence="5" id="KW-0808">Transferase</keyword>
<gene>
    <name evidence="14" type="ORF">BJA5080_07858</name>
</gene>
<comment type="caution">
    <text evidence="14">The sequence shown here is derived from an EMBL/GenBank/DDBJ whole genome shotgun (WGS) entry which is preliminary data.</text>
</comment>
<keyword evidence="8 11" id="KW-1133">Transmembrane helix</keyword>
<evidence type="ECO:0000256" key="2">
    <source>
        <dbReference type="ARBA" id="ARBA00004370"/>
    </source>
</evidence>
<feature type="transmembrane region" description="Helical" evidence="11">
    <location>
        <begin position="169"/>
        <end position="190"/>
    </location>
</feature>
<evidence type="ECO:0000256" key="7">
    <source>
        <dbReference type="ARBA" id="ARBA00022777"/>
    </source>
</evidence>
<evidence type="ECO:0000256" key="4">
    <source>
        <dbReference type="ARBA" id="ARBA00022553"/>
    </source>
</evidence>
<dbReference type="GO" id="GO:0000160">
    <property type="term" value="P:phosphorelay signal transduction system"/>
    <property type="evidence" value="ECO:0007669"/>
    <property type="project" value="UniProtKB-KW"/>
</dbReference>
<feature type="compositionally biased region" description="Polar residues" evidence="10">
    <location>
        <begin position="463"/>
        <end position="472"/>
    </location>
</feature>
<keyword evidence="11" id="KW-0472">Membrane</keyword>
<dbReference type="InterPro" id="IPR050428">
    <property type="entry name" value="TCS_sensor_his_kinase"/>
</dbReference>
<evidence type="ECO:0000259" key="12">
    <source>
        <dbReference type="PROSITE" id="PS50109"/>
    </source>
</evidence>
<feature type="domain" description="HAMP" evidence="13">
    <location>
        <begin position="189"/>
        <end position="240"/>
    </location>
</feature>
<proteinExistence type="predicted"/>
<dbReference type="SMART" id="SM00387">
    <property type="entry name" value="HATPase_c"/>
    <property type="match status" value="1"/>
</dbReference>
<evidence type="ECO:0000256" key="9">
    <source>
        <dbReference type="ARBA" id="ARBA00023012"/>
    </source>
</evidence>
<dbReference type="PANTHER" id="PTHR45436">
    <property type="entry name" value="SENSOR HISTIDINE KINASE YKOH"/>
    <property type="match status" value="1"/>
</dbReference>
<dbReference type="InterPro" id="IPR005467">
    <property type="entry name" value="His_kinase_dom"/>
</dbReference>
<evidence type="ECO:0000256" key="1">
    <source>
        <dbReference type="ARBA" id="ARBA00000085"/>
    </source>
</evidence>
<dbReference type="Pfam" id="PF02518">
    <property type="entry name" value="HATPase_c"/>
    <property type="match status" value="1"/>
</dbReference>
<evidence type="ECO:0000259" key="13">
    <source>
        <dbReference type="PROSITE" id="PS50885"/>
    </source>
</evidence>
<dbReference type="EC" id="2.7.13.3" evidence="3"/>
<dbReference type="InterPro" id="IPR036890">
    <property type="entry name" value="HATPase_C_sf"/>
</dbReference>
<sequence length="472" mass="49448">MNRHSLRLRLVAGGVIAILIALAVAGGALVVVFERHISRTLAQDLDVHLKQLLAGIDVDPQGKLVLTQTPVDPRFADPLSGLYWQVGDDGGQVLRSRSLWDSAMTLLADRLGPGETHQHEATGPGGQRVLVAERAVTLSADGKPVVVRLAVAEDLARVSAATLAFAKDLAIALVLLACVLAAATWVQVGVGLRPLAALRRGVADIRAGRTRHLPSSVPTEVGSLVEEVNALIDAQEGEIERSRGRAADLAHGLKTPLSALAADVSRLRERGERDIACDIEAVGEAMGRHVDRELARARVRGRARGSAPASTSVKPLVGSIVATLSRTADGGRVRFENLIADSVCVPLDRTDLAEILGNLIENAARHAAGCVRLTVDGSRPSVAVEDDGPGIEPVHLSRVLERGIRLDERGGAAGLGLAIVQDVLDAYGWGLELSTSELGGLKAAIAPRPALLEKRSGPAENAAPSTTVAQQA</sequence>
<dbReference type="Proteomes" id="UP000024900">
    <property type="component" value="Unassembled WGS sequence"/>
</dbReference>
<dbReference type="GO" id="GO:0004673">
    <property type="term" value="F:protein histidine kinase activity"/>
    <property type="evidence" value="ECO:0007669"/>
    <property type="project" value="UniProtKB-EC"/>
</dbReference>
<dbReference type="GO" id="GO:0005886">
    <property type="term" value="C:plasma membrane"/>
    <property type="evidence" value="ECO:0007669"/>
    <property type="project" value="TreeGrafter"/>
</dbReference>
<organism evidence="14 15">
    <name type="scientific">Bradyrhizobium diazoefficiens SEMIA 5080</name>
    <dbReference type="NCBI Taxonomy" id="754504"/>
    <lineage>
        <taxon>Bacteria</taxon>
        <taxon>Pseudomonadati</taxon>
        <taxon>Pseudomonadota</taxon>
        <taxon>Alphaproteobacteria</taxon>
        <taxon>Hyphomicrobiales</taxon>
        <taxon>Nitrobacteraceae</taxon>
        <taxon>Bradyrhizobium</taxon>
    </lineage>
</organism>
<dbReference type="Gene3D" id="1.10.287.130">
    <property type="match status" value="1"/>
</dbReference>
<dbReference type="InterPro" id="IPR003660">
    <property type="entry name" value="HAMP_dom"/>
</dbReference>
<keyword evidence="9" id="KW-0902">Two-component regulatory system</keyword>
<protein>
    <recommendedName>
        <fullName evidence="3">histidine kinase</fullName>
        <ecNumber evidence="3">2.7.13.3</ecNumber>
    </recommendedName>
</protein>
<evidence type="ECO:0000256" key="10">
    <source>
        <dbReference type="SAM" id="MobiDB-lite"/>
    </source>
</evidence>
<keyword evidence="6 11" id="KW-0812">Transmembrane</keyword>
<comment type="catalytic activity">
    <reaction evidence="1">
        <text>ATP + protein L-histidine = ADP + protein N-phospho-L-histidine.</text>
        <dbReference type="EC" id="2.7.13.3"/>
    </reaction>
</comment>
<keyword evidence="7 14" id="KW-0418">Kinase</keyword>
<dbReference type="AlphaFoldDB" id="A0A837CPI6"/>
<dbReference type="RefSeq" id="WP_028175765.1">
    <property type="nucleotide sequence ID" value="NZ_ADOU02000004.1"/>
</dbReference>
<feature type="region of interest" description="Disordered" evidence="10">
    <location>
        <begin position="452"/>
        <end position="472"/>
    </location>
</feature>
<evidence type="ECO:0000256" key="11">
    <source>
        <dbReference type="SAM" id="Phobius"/>
    </source>
</evidence>
<dbReference type="PROSITE" id="PS50109">
    <property type="entry name" value="HIS_KIN"/>
    <property type="match status" value="1"/>
</dbReference>
<feature type="domain" description="Histidine kinase" evidence="12">
    <location>
        <begin position="248"/>
        <end position="430"/>
    </location>
</feature>
<comment type="subcellular location">
    <subcellularLocation>
        <location evidence="2">Membrane</location>
    </subcellularLocation>
</comment>
<evidence type="ECO:0000313" key="15">
    <source>
        <dbReference type="Proteomes" id="UP000024900"/>
    </source>
</evidence>
<dbReference type="SUPFAM" id="SSF55874">
    <property type="entry name" value="ATPase domain of HSP90 chaperone/DNA topoisomerase II/histidine kinase"/>
    <property type="match status" value="1"/>
</dbReference>
<evidence type="ECO:0000313" key="14">
    <source>
        <dbReference type="EMBL" id="KGJ71256.1"/>
    </source>
</evidence>
<dbReference type="Gene3D" id="3.30.565.10">
    <property type="entry name" value="Histidine kinase-like ATPase, C-terminal domain"/>
    <property type="match status" value="1"/>
</dbReference>
<name>A0A837CPI6_9BRAD</name>
<keyword evidence="4" id="KW-0597">Phosphoprotein</keyword>
<evidence type="ECO:0000256" key="5">
    <source>
        <dbReference type="ARBA" id="ARBA00022679"/>
    </source>
</evidence>
<accession>A0A837CPI6</accession>
<dbReference type="PROSITE" id="PS50885">
    <property type="entry name" value="HAMP"/>
    <property type="match status" value="1"/>
</dbReference>
<dbReference type="PANTHER" id="PTHR45436:SF5">
    <property type="entry name" value="SENSOR HISTIDINE KINASE TRCS"/>
    <property type="match status" value="1"/>
</dbReference>
<dbReference type="InterPro" id="IPR003594">
    <property type="entry name" value="HATPase_dom"/>
</dbReference>
<feature type="transmembrane region" description="Helical" evidence="11">
    <location>
        <begin position="12"/>
        <end position="33"/>
    </location>
</feature>